<feature type="chain" id="PRO_5015654596" evidence="1">
    <location>
        <begin position="24"/>
        <end position="432"/>
    </location>
</feature>
<dbReference type="PANTHER" id="PTHR43135">
    <property type="entry name" value="ALPHA-D-RIBOSE 1-METHYLPHOSPHONATE 5-TRIPHOSPHATE DIPHOSPHATASE"/>
    <property type="match status" value="1"/>
</dbReference>
<reference evidence="3 4" key="1">
    <citation type="submission" date="2018-02" db="EMBL/GenBank/DDBJ databases">
        <title>Genomic Encyclopedia of Archaeal and Bacterial Type Strains, Phase II (KMG-II): from individual species to whole genera.</title>
        <authorList>
            <person name="Goeker M."/>
        </authorList>
    </citation>
    <scope>NUCLEOTIDE SEQUENCE [LARGE SCALE GENOMIC DNA]</scope>
    <source>
        <strain evidence="3 4">DSM 29526</strain>
    </source>
</reference>
<dbReference type="Gene3D" id="3.20.20.140">
    <property type="entry name" value="Metal-dependent hydrolases"/>
    <property type="match status" value="1"/>
</dbReference>
<dbReference type="Pfam" id="PF01979">
    <property type="entry name" value="Amidohydro_1"/>
    <property type="match status" value="1"/>
</dbReference>
<name>A0A2S6I175_9BACT</name>
<evidence type="ECO:0000256" key="1">
    <source>
        <dbReference type="SAM" id="SignalP"/>
    </source>
</evidence>
<dbReference type="InterPro" id="IPR006680">
    <property type="entry name" value="Amidohydro-rel"/>
</dbReference>
<dbReference type="Gene3D" id="2.30.40.10">
    <property type="entry name" value="Urease, subunit C, domain 1"/>
    <property type="match status" value="1"/>
</dbReference>
<dbReference type="OrthoDB" id="783596at2"/>
<keyword evidence="4" id="KW-1185">Reference proteome</keyword>
<dbReference type="SUPFAM" id="SSF51556">
    <property type="entry name" value="Metallo-dependent hydrolases"/>
    <property type="match status" value="1"/>
</dbReference>
<dbReference type="GO" id="GO:0016810">
    <property type="term" value="F:hydrolase activity, acting on carbon-nitrogen (but not peptide) bonds"/>
    <property type="evidence" value="ECO:0007669"/>
    <property type="project" value="InterPro"/>
</dbReference>
<comment type="caution">
    <text evidence="3">The sequence shown here is derived from an EMBL/GenBank/DDBJ whole genome shotgun (WGS) entry which is preliminary data.</text>
</comment>
<dbReference type="AlphaFoldDB" id="A0A2S6I175"/>
<feature type="signal peptide" evidence="1">
    <location>
        <begin position="1"/>
        <end position="23"/>
    </location>
</feature>
<proteinExistence type="predicted"/>
<evidence type="ECO:0000259" key="2">
    <source>
        <dbReference type="Pfam" id="PF01979"/>
    </source>
</evidence>
<dbReference type="InterPro" id="IPR032466">
    <property type="entry name" value="Metal_Hydrolase"/>
</dbReference>
<organism evidence="3 4">
    <name type="scientific">Neolewinella xylanilytica</name>
    <dbReference type="NCBI Taxonomy" id="1514080"/>
    <lineage>
        <taxon>Bacteria</taxon>
        <taxon>Pseudomonadati</taxon>
        <taxon>Bacteroidota</taxon>
        <taxon>Saprospiria</taxon>
        <taxon>Saprospirales</taxon>
        <taxon>Lewinellaceae</taxon>
        <taxon>Neolewinella</taxon>
    </lineage>
</organism>
<dbReference type="EMBL" id="PTJC01000007">
    <property type="protein sequence ID" value="PPK84633.1"/>
    <property type="molecule type" value="Genomic_DNA"/>
</dbReference>
<dbReference type="InterPro" id="IPR051781">
    <property type="entry name" value="Metallo-dep_Hydrolase"/>
</dbReference>
<sequence length="432" mass="47082">MNVKKRYQLSLLFAAVFCTCALAQNPVPAVAQQGPMAVTGATLHVGDGSVVENATILVRNGKIESVATAGEVPTGYQTVDATGKEVYPGLIALNSQLGLVEFNSVRATRDDREVGLMNPNARALIAFNTDSQVIPTVRSRGVMLAQATPEGSRVSGTSSIMQLDGWNYEDAAVQANDGIHIHWPDRNDYNWQTGRLIPNERYDEQERELEAFLQQAVGYCGREDGDGERLLKFEAFCDVVGGAAKAYLHANEARDIQAGVLLLKRIGANPVVVGGYQAHLIPEFLKREGVPVILGSTQALPASQDEPIDQPYRNPALLAEAGVEFAISHEGYWQQRNLPFIAGQAVGFGLDYEKAVEAITLTPARIAGIDDAYGSVEEGKSATFIVVAGDLLDMRTSQVEHAFIDGREVDLDNKQAELYRKFKEKYNRQTSR</sequence>
<feature type="domain" description="Amidohydrolase-related" evidence="2">
    <location>
        <begin position="318"/>
        <end position="408"/>
    </location>
</feature>
<dbReference type="PANTHER" id="PTHR43135:SF3">
    <property type="entry name" value="ALPHA-D-RIBOSE 1-METHYLPHOSPHONATE 5-TRIPHOSPHATE DIPHOSPHATASE"/>
    <property type="match status" value="1"/>
</dbReference>
<evidence type="ECO:0000313" key="4">
    <source>
        <dbReference type="Proteomes" id="UP000237662"/>
    </source>
</evidence>
<gene>
    <name evidence="3" type="ORF">CLV84_3795</name>
</gene>
<dbReference type="SUPFAM" id="SSF51338">
    <property type="entry name" value="Composite domain of metallo-dependent hydrolases"/>
    <property type="match status" value="1"/>
</dbReference>
<protein>
    <submittedName>
        <fullName evidence="3">Imidazolonepropionase-like amidohydrolase</fullName>
    </submittedName>
</protein>
<evidence type="ECO:0000313" key="3">
    <source>
        <dbReference type="EMBL" id="PPK84633.1"/>
    </source>
</evidence>
<dbReference type="InterPro" id="IPR011059">
    <property type="entry name" value="Metal-dep_hydrolase_composite"/>
</dbReference>
<keyword evidence="1" id="KW-0732">Signal</keyword>
<accession>A0A2S6I175</accession>
<dbReference type="Proteomes" id="UP000237662">
    <property type="component" value="Unassembled WGS sequence"/>
</dbReference>
<keyword evidence="3" id="KW-0378">Hydrolase</keyword>
<dbReference type="RefSeq" id="WP_104421353.1">
    <property type="nucleotide sequence ID" value="NZ_PTJC01000007.1"/>
</dbReference>